<accession>A0AAV4PT40</accession>
<proteinExistence type="predicted"/>
<sequence>MVMKGDTTITDIDGRARRVDCIRRRLRIQGHRQDQLKRNRQRGCSRHLATPYAGPCPVVNHVAPAAPVVAAPLALLMAPQPWFTVVLVSVPSRGPSGIWWRCGHGAALGLGYGAGILGAGIGKALITNKITKL</sequence>
<dbReference type="AlphaFoldDB" id="A0AAV4PT40"/>
<reference evidence="1 2" key="1">
    <citation type="submission" date="2021-06" db="EMBL/GenBank/DDBJ databases">
        <title>Caerostris extrusa draft genome.</title>
        <authorList>
            <person name="Kono N."/>
            <person name="Arakawa K."/>
        </authorList>
    </citation>
    <scope>NUCLEOTIDE SEQUENCE [LARGE SCALE GENOMIC DNA]</scope>
</reference>
<name>A0AAV4PT40_CAEEX</name>
<keyword evidence="2" id="KW-1185">Reference proteome</keyword>
<gene>
    <name evidence="1" type="ORF">CEXT_52021</name>
</gene>
<organism evidence="1 2">
    <name type="scientific">Caerostris extrusa</name>
    <name type="common">Bark spider</name>
    <name type="synonym">Caerostris bankana</name>
    <dbReference type="NCBI Taxonomy" id="172846"/>
    <lineage>
        <taxon>Eukaryota</taxon>
        <taxon>Metazoa</taxon>
        <taxon>Ecdysozoa</taxon>
        <taxon>Arthropoda</taxon>
        <taxon>Chelicerata</taxon>
        <taxon>Arachnida</taxon>
        <taxon>Araneae</taxon>
        <taxon>Araneomorphae</taxon>
        <taxon>Entelegynae</taxon>
        <taxon>Araneoidea</taxon>
        <taxon>Araneidae</taxon>
        <taxon>Caerostris</taxon>
    </lineage>
</organism>
<dbReference type="EMBL" id="BPLR01004990">
    <property type="protein sequence ID" value="GIX98969.1"/>
    <property type="molecule type" value="Genomic_DNA"/>
</dbReference>
<protein>
    <submittedName>
        <fullName evidence="1">Uncharacterized protein</fullName>
    </submittedName>
</protein>
<dbReference type="Proteomes" id="UP001054945">
    <property type="component" value="Unassembled WGS sequence"/>
</dbReference>
<evidence type="ECO:0000313" key="2">
    <source>
        <dbReference type="Proteomes" id="UP001054945"/>
    </source>
</evidence>
<comment type="caution">
    <text evidence="1">The sequence shown here is derived from an EMBL/GenBank/DDBJ whole genome shotgun (WGS) entry which is preliminary data.</text>
</comment>
<evidence type="ECO:0000313" key="1">
    <source>
        <dbReference type="EMBL" id="GIX98969.1"/>
    </source>
</evidence>